<dbReference type="KEGG" id="cfon:HZU75_02465"/>
<evidence type="ECO:0000313" key="3">
    <source>
        <dbReference type="Proteomes" id="UP000510822"/>
    </source>
</evidence>
<sequence length="205" mass="21633">MRMKQNGFTLVELAIVLVIIGLILGMAFKGKDLIDGAKVKNLAAQHNKIVAGINIFYEKYGSYPGDGCGAGQPTAGTAVCTGTKNGLIESGNEAVAFWVALIDRSNILTNAERRSVFGQDWEVWNSTGAGNPSFAGTRAVAGSWLDLPGSAQADPRFVCALDRQIDDGESGSGIVRDADSTTSYTATSDCWALSGQVNVVMRLLP</sequence>
<accession>A0A7D5V959</accession>
<dbReference type="NCBIfam" id="TIGR02532">
    <property type="entry name" value="IV_pilin_GFxxxE"/>
    <property type="match status" value="1"/>
</dbReference>
<keyword evidence="3" id="KW-1185">Reference proteome</keyword>
<dbReference type="EMBL" id="CP058952">
    <property type="protein sequence ID" value="QLI80493.1"/>
    <property type="molecule type" value="Genomic_DNA"/>
</dbReference>
<feature type="transmembrane region" description="Helical" evidence="1">
    <location>
        <begin position="7"/>
        <end position="28"/>
    </location>
</feature>
<gene>
    <name evidence="2" type="ORF">HZU75_02465</name>
</gene>
<keyword evidence="1" id="KW-0472">Membrane</keyword>
<evidence type="ECO:0000256" key="1">
    <source>
        <dbReference type="SAM" id="Phobius"/>
    </source>
</evidence>
<evidence type="ECO:0000313" key="2">
    <source>
        <dbReference type="EMBL" id="QLI80493.1"/>
    </source>
</evidence>
<dbReference type="Pfam" id="PF07963">
    <property type="entry name" value="N_methyl"/>
    <property type="match status" value="1"/>
</dbReference>
<dbReference type="SUPFAM" id="SSF54523">
    <property type="entry name" value="Pili subunits"/>
    <property type="match status" value="1"/>
</dbReference>
<organism evidence="2 3">
    <name type="scientific">Chitinibacter fontanus</name>
    <dbReference type="NCBI Taxonomy" id="1737446"/>
    <lineage>
        <taxon>Bacteria</taxon>
        <taxon>Pseudomonadati</taxon>
        <taxon>Pseudomonadota</taxon>
        <taxon>Betaproteobacteria</taxon>
        <taxon>Neisseriales</taxon>
        <taxon>Chitinibacteraceae</taxon>
        <taxon>Chitinibacter</taxon>
    </lineage>
</organism>
<name>A0A7D5V959_9NEIS</name>
<proteinExistence type="predicted"/>
<dbReference type="Gene3D" id="3.30.700.10">
    <property type="entry name" value="Glycoprotein, Type 4 Pilin"/>
    <property type="match status" value="1"/>
</dbReference>
<keyword evidence="1" id="KW-1133">Transmembrane helix</keyword>
<dbReference type="RefSeq" id="WP_180307633.1">
    <property type="nucleotide sequence ID" value="NZ_CP058952.1"/>
</dbReference>
<dbReference type="InterPro" id="IPR045584">
    <property type="entry name" value="Pilin-like"/>
</dbReference>
<dbReference type="AlphaFoldDB" id="A0A7D5V959"/>
<dbReference type="InterPro" id="IPR012902">
    <property type="entry name" value="N_methyl_site"/>
</dbReference>
<reference evidence="2 3" key="1">
    <citation type="journal article" date="2016" name="Int. J. Syst. Evol. Microbiol.">
        <title>Chitinibacter fontanus sp. nov., isolated from a spring.</title>
        <authorList>
            <person name="Sheu S.Y."/>
            <person name="Li Y.S."/>
            <person name="Young C.C."/>
            <person name="Chen W.M."/>
        </authorList>
    </citation>
    <scope>NUCLEOTIDE SEQUENCE [LARGE SCALE GENOMIC DNA]</scope>
    <source>
        <strain evidence="2 3">STM-7</strain>
    </source>
</reference>
<protein>
    <submittedName>
        <fullName evidence="2">Prepilin-type N-terminal cleavage/methylation domain-containing protein</fullName>
    </submittedName>
</protein>
<dbReference type="Proteomes" id="UP000510822">
    <property type="component" value="Chromosome"/>
</dbReference>
<keyword evidence="1" id="KW-0812">Transmembrane</keyword>